<dbReference type="InterPro" id="IPR057666">
    <property type="entry name" value="DrpA_SLOG"/>
</dbReference>
<dbReference type="PANTHER" id="PTHR43022:SF1">
    <property type="entry name" value="PROTEIN SMF"/>
    <property type="match status" value="1"/>
</dbReference>
<sequence length="420" mass="45991">MNTSHHGFSQRDWLALSLLPSIGAKRLASLWTYLSAWSSSEEEEASLFDTLNSNDDSELEAAAKSVDAQVLRALGWSEHVAKSAERYLKYRTLPYDLEERLNQTERWLSETDQSIVFRDEATYPTLLKQIAVPPLFLFVKGSIEAWQQPCIGVVGARNASGYGRKLAQEWSERLASGGYAVCSGGAKGIDAYAHQGALAARGNTVVVMGTGLLNWYPRQNYALFERIIEQGGALVSEYPLTTHPKPNLFPPRNRIISGMSHGVLVVEASEKSGSLISARYALEENREVFAIPGRVGDPQSSGTNHLIRQGATLVRSTDDMLEELPREARKTTASQETVCVSPPDTAASQLISPMPQSEGLSAPASSLLQLFWQERIGLDFDALIRKTGMGASDLAQTLMELELSGQVVNAQGHYQYAPTT</sequence>
<evidence type="ECO:0000259" key="3">
    <source>
        <dbReference type="Pfam" id="PF17782"/>
    </source>
</evidence>
<dbReference type="InterPro" id="IPR041614">
    <property type="entry name" value="DprA_WH"/>
</dbReference>
<dbReference type="RefSeq" id="WP_162847558.1">
    <property type="nucleotide sequence ID" value="NZ_SNZA01000002.1"/>
</dbReference>
<gene>
    <name evidence="4" type="ORF">C8D85_1660</name>
</gene>
<comment type="caution">
    <text evidence="4">The sequence shown here is derived from an EMBL/GenBank/DDBJ whole genome shotgun (WGS) entry which is preliminary data.</text>
</comment>
<dbReference type="Pfam" id="PF17782">
    <property type="entry name" value="WHD_DprA"/>
    <property type="match status" value="1"/>
</dbReference>
<name>A0A4R6XAK0_9GAMM</name>
<dbReference type="AlphaFoldDB" id="A0A4R6XAK0"/>
<evidence type="ECO:0000313" key="5">
    <source>
        <dbReference type="Proteomes" id="UP000295729"/>
    </source>
</evidence>
<organism evidence="4 5">
    <name type="scientific">Marinomonas communis</name>
    <dbReference type="NCBI Taxonomy" id="28254"/>
    <lineage>
        <taxon>Bacteria</taxon>
        <taxon>Pseudomonadati</taxon>
        <taxon>Pseudomonadota</taxon>
        <taxon>Gammaproteobacteria</taxon>
        <taxon>Oceanospirillales</taxon>
        <taxon>Oceanospirillaceae</taxon>
        <taxon>Marinomonas</taxon>
    </lineage>
</organism>
<comment type="similarity">
    <text evidence="1">Belongs to the DprA/Smf family.</text>
</comment>
<evidence type="ECO:0000313" key="4">
    <source>
        <dbReference type="EMBL" id="TDR14127.1"/>
    </source>
</evidence>
<feature type="domain" description="Smf/DprA SLOG" evidence="2">
    <location>
        <begin position="115"/>
        <end position="324"/>
    </location>
</feature>
<dbReference type="SUPFAM" id="SSF102405">
    <property type="entry name" value="MCP/YpsA-like"/>
    <property type="match status" value="1"/>
</dbReference>
<dbReference type="Pfam" id="PF02481">
    <property type="entry name" value="DNA_processg_A"/>
    <property type="match status" value="1"/>
</dbReference>
<dbReference type="InterPro" id="IPR036388">
    <property type="entry name" value="WH-like_DNA-bd_sf"/>
</dbReference>
<dbReference type="Gene3D" id="3.40.50.450">
    <property type="match status" value="1"/>
</dbReference>
<evidence type="ECO:0000256" key="1">
    <source>
        <dbReference type="ARBA" id="ARBA00006525"/>
    </source>
</evidence>
<dbReference type="Gene3D" id="1.10.10.10">
    <property type="entry name" value="Winged helix-like DNA-binding domain superfamily/Winged helix DNA-binding domain"/>
    <property type="match status" value="1"/>
</dbReference>
<dbReference type="PANTHER" id="PTHR43022">
    <property type="entry name" value="PROTEIN SMF"/>
    <property type="match status" value="1"/>
</dbReference>
<protein>
    <submittedName>
        <fullName evidence="4">DNA processing protein</fullName>
    </submittedName>
</protein>
<evidence type="ECO:0000259" key="2">
    <source>
        <dbReference type="Pfam" id="PF02481"/>
    </source>
</evidence>
<dbReference type="NCBIfam" id="TIGR00732">
    <property type="entry name" value="dprA"/>
    <property type="match status" value="1"/>
</dbReference>
<accession>A0A4R6XAK0</accession>
<dbReference type="InterPro" id="IPR003488">
    <property type="entry name" value="DprA"/>
</dbReference>
<keyword evidence="5" id="KW-1185">Reference proteome</keyword>
<dbReference type="GO" id="GO:0009294">
    <property type="term" value="P:DNA-mediated transformation"/>
    <property type="evidence" value="ECO:0007669"/>
    <property type="project" value="InterPro"/>
</dbReference>
<reference evidence="4 5" key="1">
    <citation type="submission" date="2019-03" db="EMBL/GenBank/DDBJ databases">
        <title>Genomic Encyclopedia of Type Strains, Phase IV (KMG-IV): sequencing the most valuable type-strain genomes for metagenomic binning, comparative biology and taxonomic classification.</title>
        <authorList>
            <person name="Goeker M."/>
        </authorList>
    </citation>
    <scope>NUCLEOTIDE SEQUENCE [LARGE SCALE GENOMIC DNA]</scope>
    <source>
        <strain evidence="4 5">DSM 5604</strain>
    </source>
</reference>
<dbReference type="EMBL" id="SNZA01000002">
    <property type="protein sequence ID" value="TDR14127.1"/>
    <property type="molecule type" value="Genomic_DNA"/>
</dbReference>
<feature type="domain" description="DprA winged helix" evidence="3">
    <location>
        <begin position="355"/>
        <end position="412"/>
    </location>
</feature>
<proteinExistence type="inferred from homology"/>
<dbReference type="Proteomes" id="UP000295729">
    <property type="component" value="Unassembled WGS sequence"/>
</dbReference>